<name>A0A8S1F9T4_9PELO</name>
<dbReference type="AlphaFoldDB" id="A0A8S1F9T4"/>
<keyword evidence="2" id="KW-1185">Reference proteome</keyword>
<proteinExistence type="predicted"/>
<gene>
    <name evidence="1" type="ORF">CBOVIS_LOCUS9687</name>
</gene>
<sequence>MRILELEADIRTRRKLANSSMTPTNVNQAKELCAVTEDKEYHGIIYATRIHNDEQLFEIFDHEHTYLHARIDEIFLGTGDLVLYNVRRSKEAIPGVEFEAYNVRAVPEDLKQHSEYYGSAYYDIQFNSVVFKTNLKIMKNANNMFYAHSEKFGEVFMESKDLRKLLDVGIYEFELIVTGKMYRGPRGVLLRTQRSYQPPNDNFRLVKGDNMR</sequence>
<evidence type="ECO:0000313" key="1">
    <source>
        <dbReference type="EMBL" id="CAB3407824.1"/>
    </source>
</evidence>
<protein>
    <submittedName>
        <fullName evidence="1">Uncharacterized protein</fullName>
    </submittedName>
</protein>
<dbReference type="EMBL" id="CADEPM010000006">
    <property type="protein sequence ID" value="CAB3407824.1"/>
    <property type="molecule type" value="Genomic_DNA"/>
</dbReference>
<comment type="caution">
    <text evidence="1">The sequence shown here is derived from an EMBL/GenBank/DDBJ whole genome shotgun (WGS) entry which is preliminary data.</text>
</comment>
<organism evidence="1 2">
    <name type="scientific">Caenorhabditis bovis</name>
    <dbReference type="NCBI Taxonomy" id="2654633"/>
    <lineage>
        <taxon>Eukaryota</taxon>
        <taxon>Metazoa</taxon>
        <taxon>Ecdysozoa</taxon>
        <taxon>Nematoda</taxon>
        <taxon>Chromadorea</taxon>
        <taxon>Rhabditida</taxon>
        <taxon>Rhabditina</taxon>
        <taxon>Rhabditomorpha</taxon>
        <taxon>Rhabditoidea</taxon>
        <taxon>Rhabditidae</taxon>
        <taxon>Peloderinae</taxon>
        <taxon>Caenorhabditis</taxon>
    </lineage>
</organism>
<dbReference type="Proteomes" id="UP000494206">
    <property type="component" value="Unassembled WGS sequence"/>
</dbReference>
<reference evidence="1 2" key="1">
    <citation type="submission" date="2020-04" db="EMBL/GenBank/DDBJ databases">
        <authorList>
            <person name="Laetsch R D."/>
            <person name="Stevens L."/>
            <person name="Kumar S."/>
            <person name="Blaxter L. M."/>
        </authorList>
    </citation>
    <scope>NUCLEOTIDE SEQUENCE [LARGE SCALE GENOMIC DNA]</scope>
</reference>
<accession>A0A8S1F9T4</accession>
<evidence type="ECO:0000313" key="2">
    <source>
        <dbReference type="Proteomes" id="UP000494206"/>
    </source>
</evidence>